<dbReference type="SUPFAM" id="SSF52540">
    <property type="entry name" value="P-loop containing nucleoside triphosphate hydrolases"/>
    <property type="match status" value="1"/>
</dbReference>
<dbReference type="PANTHER" id="PTHR24221">
    <property type="entry name" value="ATP-BINDING CASSETTE SUB-FAMILY B"/>
    <property type="match status" value="1"/>
</dbReference>
<accession>A0A2N7U965</accession>
<evidence type="ECO:0000256" key="2">
    <source>
        <dbReference type="ARBA" id="ARBA00022448"/>
    </source>
</evidence>
<dbReference type="InterPro" id="IPR011527">
    <property type="entry name" value="ABC1_TM_dom"/>
</dbReference>
<evidence type="ECO:0000256" key="6">
    <source>
        <dbReference type="ARBA" id="ARBA00022840"/>
    </source>
</evidence>
<keyword evidence="13" id="KW-1185">Reference proteome</keyword>
<keyword evidence="2" id="KW-0813">Transport</keyword>
<protein>
    <submittedName>
        <fullName evidence="12">Multidrug ABC transporter ATP-binding protein</fullName>
    </submittedName>
</protein>
<keyword evidence="5" id="KW-0547">Nucleotide-binding</keyword>
<evidence type="ECO:0000256" key="9">
    <source>
        <dbReference type="SAM" id="Phobius"/>
    </source>
</evidence>
<proteinExistence type="predicted"/>
<evidence type="ECO:0000259" key="10">
    <source>
        <dbReference type="PROSITE" id="PS50893"/>
    </source>
</evidence>
<keyword evidence="8 9" id="KW-0472">Membrane</keyword>
<evidence type="ECO:0000256" key="8">
    <source>
        <dbReference type="ARBA" id="ARBA00023136"/>
    </source>
</evidence>
<gene>
    <name evidence="12" type="ORF">C1H69_04550</name>
</gene>
<evidence type="ECO:0000256" key="4">
    <source>
        <dbReference type="ARBA" id="ARBA00022692"/>
    </source>
</evidence>
<dbReference type="OrthoDB" id="9806127at2"/>
<dbReference type="PANTHER" id="PTHR24221:SF654">
    <property type="entry name" value="ATP-BINDING CASSETTE SUB-FAMILY B MEMBER 6"/>
    <property type="match status" value="1"/>
</dbReference>
<dbReference type="GO" id="GO:0005886">
    <property type="term" value="C:plasma membrane"/>
    <property type="evidence" value="ECO:0007669"/>
    <property type="project" value="UniProtKB-SubCell"/>
</dbReference>
<dbReference type="InterPro" id="IPR003439">
    <property type="entry name" value="ABC_transporter-like_ATP-bd"/>
</dbReference>
<dbReference type="PROSITE" id="PS00211">
    <property type="entry name" value="ABC_TRANSPORTER_1"/>
    <property type="match status" value="1"/>
</dbReference>
<keyword evidence="7 9" id="KW-1133">Transmembrane helix</keyword>
<feature type="transmembrane region" description="Helical" evidence="9">
    <location>
        <begin position="21"/>
        <end position="46"/>
    </location>
</feature>
<dbReference type="GO" id="GO:0034040">
    <property type="term" value="F:ATPase-coupled lipid transmembrane transporter activity"/>
    <property type="evidence" value="ECO:0007669"/>
    <property type="project" value="TreeGrafter"/>
</dbReference>
<dbReference type="Pfam" id="PF00005">
    <property type="entry name" value="ABC_tran"/>
    <property type="match status" value="1"/>
</dbReference>
<dbReference type="AlphaFoldDB" id="A0A2N7U965"/>
<evidence type="ECO:0000313" key="13">
    <source>
        <dbReference type="Proteomes" id="UP000235803"/>
    </source>
</evidence>
<feature type="domain" description="ABC transporter" evidence="10">
    <location>
        <begin position="365"/>
        <end position="602"/>
    </location>
</feature>
<dbReference type="InterPro" id="IPR027417">
    <property type="entry name" value="P-loop_NTPase"/>
</dbReference>
<dbReference type="Proteomes" id="UP000235803">
    <property type="component" value="Unassembled WGS sequence"/>
</dbReference>
<name>A0A2N7U965_9GAMM</name>
<dbReference type="GO" id="GO:0016887">
    <property type="term" value="F:ATP hydrolysis activity"/>
    <property type="evidence" value="ECO:0007669"/>
    <property type="project" value="InterPro"/>
</dbReference>
<feature type="transmembrane region" description="Helical" evidence="9">
    <location>
        <begin position="179"/>
        <end position="198"/>
    </location>
</feature>
<dbReference type="SMART" id="SM00382">
    <property type="entry name" value="AAA"/>
    <property type="match status" value="1"/>
</dbReference>
<evidence type="ECO:0000256" key="5">
    <source>
        <dbReference type="ARBA" id="ARBA00022741"/>
    </source>
</evidence>
<evidence type="ECO:0000256" key="3">
    <source>
        <dbReference type="ARBA" id="ARBA00022475"/>
    </source>
</evidence>
<comment type="caution">
    <text evidence="12">The sequence shown here is derived from an EMBL/GenBank/DDBJ whole genome shotgun (WGS) entry which is preliminary data.</text>
</comment>
<dbReference type="Gene3D" id="1.20.1560.10">
    <property type="entry name" value="ABC transporter type 1, transmembrane domain"/>
    <property type="match status" value="1"/>
</dbReference>
<dbReference type="PROSITE" id="PS50929">
    <property type="entry name" value="ABC_TM1F"/>
    <property type="match status" value="1"/>
</dbReference>
<dbReference type="EMBL" id="PNRF01000010">
    <property type="protein sequence ID" value="PMR76972.1"/>
    <property type="molecule type" value="Genomic_DNA"/>
</dbReference>
<dbReference type="GO" id="GO:0140359">
    <property type="term" value="F:ABC-type transporter activity"/>
    <property type="evidence" value="ECO:0007669"/>
    <property type="project" value="InterPro"/>
</dbReference>
<feature type="transmembrane region" description="Helical" evidence="9">
    <location>
        <begin position="266"/>
        <end position="285"/>
    </location>
</feature>
<dbReference type="RefSeq" id="WP_102652222.1">
    <property type="nucleotide sequence ID" value="NZ_PNRF01000010.1"/>
</dbReference>
<feature type="domain" description="ABC transmembrane type-1" evidence="11">
    <location>
        <begin position="61"/>
        <end position="299"/>
    </location>
</feature>
<keyword evidence="4 9" id="KW-0812">Transmembrane</keyword>
<sequence>MITSLKDLYLLLTKEQRKKLLKLQLLIILMSFAELAGVASIGPFMALVGDMSLLEGEGLGGRLYAISGMDEPEHFLFWLGIAVLLVLTMASVISMFTIWRLSLYGSRVGAELGNRLYRYYMYQSWLYHTSVSSSHLTKQISLETLRLTNYVINPLLHLNSKIVLALVLAVAIFLYDPVIALLGITIFVVCYFVLYVLVRKRLVMHGKSISDSQSVRFQMMSEGFGGIKDVLLLGKQKTFVDRFDRASLKFAKSAGTNLAIAQVPRYAMELVAFSAIIFLVLYLLAAHNGNLGTILPILSIYALAGFKILPALQKIYSCVSQIRGNIAAFEVIRDDLRESTEGRFKERTLVTDREESDRLAPLDAITLEDIVFHYPGTREFALNGISMQIPVNTTIGIVGASGAGKSTLIDILLGLVEPKSGRLCIDDVTVTDKVRRRWQNAIGFVPQSIFLADATIRENIAFGVPSKEIEEERVCRATQLAHLDELLAELPEGLDTRVGERGIQLSGGQRQRIGIARALYHDAQVLILDEATSALDGITEKMIMESIQEFMGKKTIIMIAHRLATVRQCDCIHLMKEGRIIDSGNYAELTSRNEIFQRMAAHS</sequence>
<evidence type="ECO:0000259" key="11">
    <source>
        <dbReference type="PROSITE" id="PS50929"/>
    </source>
</evidence>
<dbReference type="InterPro" id="IPR036640">
    <property type="entry name" value="ABC1_TM_sf"/>
</dbReference>
<dbReference type="SUPFAM" id="SSF90123">
    <property type="entry name" value="ABC transporter transmembrane region"/>
    <property type="match status" value="1"/>
</dbReference>
<feature type="transmembrane region" description="Helical" evidence="9">
    <location>
        <begin position="155"/>
        <end position="173"/>
    </location>
</feature>
<dbReference type="InterPro" id="IPR039421">
    <property type="entry name" value="Type_1_exporter"/>
</dbReference>
<dbReference type="InterPro" id="IPR003593">
    <property type="entry name" value="AAA+_ATPase"/>
</dbReference>
<evidence type="ECO:0000256" key="7">
    <source>
        <dbReference type="ARBA" id="ARBA00022989"/>
    </source>
</evidence>
<reference evidence="12 13" key="1">
    <citation type="submission" date="2018-01" db="EMBL/GenBank/DDBJ databases">
        <title>Halomonas endophytica sp. nov., isolated from storage liquid in the stems of Populus euphratica.</title>
        <authorList>
            <person name="Chen C."/>
        </authorList>
    </citation>
    <scope>NUCLEOTIDE SEQUENCE [LARGE SCALE GENOMIC DNA]</scope>
    <source>
        <strain evidence="12 13">MC28</strain>
    </source>
</reference>
<dbReference type="InterPro" id="IPR017871">
    <property type="entry name" value="ABC_transporter-like_CS"/>
</dbReference>
<dbReference type="GO" id="GO:0005524">
    <property type="term" value="F:ATP binding"/>
    <property type="evidence" value="ECO:0007669"/>
    <property type="project" value="UniProtKB-KW"/>
</dbReference>
<evidence type="ECO:0000313" key="12">
    <source>
        <dbReference type="EMBL" id="PMR76972.1"/>
    </source>
</evidence>
<dbReference type="Pfam" id="PF00664">
    <property type="entry name" value="ABC_membrane"/>
    <property type="match status" value="1"/>
</dbReference>
<comment type="subcellular location">
    <subcellularLocation>
        <location evidence="1">Cell membrane</location>
        <topology evidence="1">Multi-pass membrane protein</topology>
    </subcellularLocation>
</comment>
<dbReference type="Gene3D" id="3.40.50.300">
    <property type="entry name" value="P-loop containing nucleotide triphosphate hydrolases"/>
    <property type="match status" value="1"/>
</dbReference>
<evidence type="ECO:0000256" key="1">
    <source>
        <dbReference type="ARBA" id="ARBA00004651"/>
    </source>
</evidence>
<dbReference type="FunFam" id="3.40.50.300:FF:000221">
    <property type="entry name" value="Multidrug ABC transporter ATP-binding protein"/>
    <property type="match status" value="1"/>
</dbReference>
<keyword evidence="3" id="KW-1003">Cell membrane</keyword>
<keyword evidence="6 12" id="KW-0067">ATP-binding</keyword>
<organism evidence="12 13">
    <name type="scientific">Billgrantia endophytica</name>
    <dbReference type="NCBI Taxonomy" id="2033802"/>
    <lineage>
        <taxon>Bacteria</taxon>
        <taxon>Pseudomonadati</taxon>
        <taxon>Pseudomonadota</taxon>
        <taxon>Gammaproteobacteria</taxon>
        <taxon>Oceanospirillales</taxon>
        <taxon>Halomonadaceae</taxon>
        <taxon>Billgrantia</taxon>
    </lineage>
</organism>
<feature type="transmembrane region" description="Helical" evidence="9">
    <location>
        <begin position="75"/>
        <end position="99"/>
    </location>
</feature>
<dbReference type="PROSITE" id="PS50893">
    <property type="entry name" value="ABC_TRANSPORTER_2"/>
    <property type="match status" value="1"/>
</dbReference>